<proteinExistence type="predicted"/>
<dbReference type="SUPFAM" id="SSF53448">
    <property type="entry name" value="Nucleotide-diphospho-sugar transferases"/>
    <property type="match status" value="1"/>
</dbReference>
<reference evidence="2 3" key="1">
    <citation type="submission" date="2020-06" db="EMBL/GenBank/DDBJ databases">
        <authorList>
            <person name="Grouzdev D.S."/>
        </authorList>
    </citation>
    <scope>NUCLEOTIDE SEQUENCE [LARGE SCALE GENOMIC DNA]</scope>
    <source>
        <strain evidence="2 3">HO-A22</strain>
    </source>
</reference>
<dbReference type="CDD" id="cd00761">
    <property type="entry name" value="Glyco_tranf_GTA_type"/>
    <property type="match status" value="1"/>
</dbReference>
<name>A0A7Y6Q5Q9_9HYPH</name>
<feature type="domain" description="Glycosyltransferase 2-like" evidence="1">
    <location>
        <begin position="5"/>
        <end position="130"/>
    </location>
</feature>
<dbReference type="Gene3D" id="3.90.550.10">
    <property type="entry name" value="Spore Coat Polysaccharide Biosynthesis Protein SpsA, Chain A"/>
    <property type="match status" value="1"/>
</dbReference>
<dbReference type="GO" id="GO:0016740">
    <property type="term" value="F:transferase activity"/>
    <property type="evidence" value="ECO:0007669"/>
    <property type="project" value="UniProtKB-KW"/>
</dbReference>
<keyword evidence="3" id="KW-1185">Reference proteome</keyword>
<dbReference type="Proteomes" id="UP000520198">
    <property type="component" value="Unassembled WGS sequence"/>
</dbReference>
<evidence type="ECO:0000259" key="1">
    <source>
        <dbReference type="Pfam" id="PF00535"/>
    </source>
</evidence>
<evidence type="ECO:0000313" key="2">
    <source>
        <dbReference type="EMBL" id="NVD39578.1"/>
    </source>
</evidence>
<keyword evidence="2" id="KW-0808">Transferase</keyword>
<dbReference type="InterPro" id="IPR050834">
    <property type="entry name" value="Glycosyltransf_2"/>
</dbReference>
<dbReference type="AlphaFoldDB" id="A0A7Y6Q5Q9"/>
<dbReference type="InterPro" id="IPR029044">
    <property type="entry name" value="Nucleotide-diphossugar_trans"/>
</dbReference>
<evidence type="ECO:0000313" key="3">
    <source>
        <dbReference type="Proteomes" id="UP000520198"/>
    </source>
</evidence>
<dbReference type="Pfam" id="PF00535">
    <property type="entry name" value="Glycos_transf_2"/>
    <property type="match status" value="1"/>
</dbReference>
<organism evidence="2 3">
    <name type="scientific">Ensifer oleiphilus</name>
    <dbReference type="NCBI Taxonomy" id="2742698"/>
    <lineage>
        <taxon>Bacteria</taxon>
        <taxon>Pseudomonadati</taxon>
        <taxon>Pseudomonadota</taxon>
        <taxon>Alphaproteobacteria</taxon>
        <taxon>Hyphomicrobiales</taxon>
        <taxon>Rhizobiaceae</taxon>
        <taxon>Sinorhizobium/Ensifer group</taxon>
        <taxon>Ensifer</taxon>
    </lineage>
</organism>
<comment type="caution">
    <text evidence="2">The sequence shown here is derived from an EMBL/GenBank/DDBJ whole genome shotgun (WGS) entry which is preliminary data.</text>
</comment>
<sequence length="283" mass="32066">MARVSIGLPTYNGVEFIAECLDSLRSQTFEDFEVLICDNGSTDGTSDICADVARADARFRHVRYPDTVSAMENFFRVEAMTDAPYFCWRADDDLADRNHLAGLVGALDEAPDAALAVAPVLRIIDSTERLFELPALSTDERAQRIHDVLLGCHPSWVYGLWRRDAVGLALKRLANYDFAWAADHLMMLPAIFDNAVVMSPDGRFIQRIKRQANYHLPPDKLLAARKQYKQIALEIIAEREWSAPELTKVKRALDLHLDRRVAPLFKTYKRAFKQKLRSALPFG</sequence>
<accession>A0A7Y6Q5Q9</accession>
<dbReference type="RefSeq" id="WP_176353089.1">
    <property type="nucleotide sequence ID" value="NZ_JABWDU010000002.1"/>
</dbReference>
<dbReference type="PANTHER" id="PTHR43685">
    <property type="entry name" value="GLYCOSYLTRANSFERASE"/>
    <property type="match status" value="1"/>
</dbReference>
<protein>
    <submittedName>
        <fullName evidence="2">Glycosyltransferase family 2 protein</fullName>
    </submittedName>
</protein>
<dbReference type="PANTHER" id="PTHR43685:SF2">
    <property type="entry name" value="GLYCOSYLTRANSFERASE 2-LIKE DOMAIN-CONTAINING PROTEIN"/>
    <property type="match status" value="1"/>
</dbReference>
<gene>
    <name evidence="2" type="ORF">HT585_11975</name>
</gene>
<dbReference type="EMBL" id="JABWDU010000002">
    <property type="protein sequence ID" value="NVD39578.1"/>
    <property type="molecule type" value="Genomic_DNA"/>
</dbReference>
<dbReference type="InterPro" id="IPR001173">
    <property type="entry name" value="Glyco_trans_2-like"/>
</dbReference>